<sequence length="134" mass="15320">MECSQTLFYTTQRVRRFTSNFRNQRFLSYSCEVMRAPERVDDSAACHDCLVPLTRRLIHSRRPLSAEYSLLIQNTQQLLIPASRQGDRARVPCHSIKGEDNPPLRVLHLHAIGVTDATAKQDVEQQCSVCYVTS</sequence>
<proteinExistence type="predicted"/>
<keyword evidence="2" id="KW-1185">Reference proteome</keyword>
<accession>A0AAV4H565</accession>
<evidence type="ECO:0000313" key="1">
    <source>
        <dbReference type="EMBL" id="GFR93368.1"/>
    </source>
</evidence>
<name>A0AAV4H565_9GAST</name>
<gene>
    <name evidence="1" type="ORF">ElyMa_000890700</name>
</gene>
<protein>
    <submittedName>
        <fullName evidence="1">Uncharacterized protein</fullName>
    </submittedName>
</protein>
<dbReference type="Proteomes" id="UP000762676">
    <property type="component" value="Unassembled WGS sequence"/>
</dbReference>
<comment type="caution">
    <text evidence="1">The sequence shown here is derived from an EMBL/GenBank/DDBJ whole genome shotgun (WGS) entry which is preliminary data.</text>
</comment>
<dbReference type="EMBL" id="BMAT01001839">
    <property type="protein sequence ID" value="GFR93368.1"/>
    <property type="molecule type" value="Genomic_DNA"/>
</dbReference>
<dbReference type="AlphaFoldDB" id="A0AAV4H565"/>
<organism evidence="1 2">
    <name type="scientific">Elysia marginata</name>
    <dbReference type="NCBI Taxonomy" id="1093978"/>
    <lineage>
        <taxon>Eukaryota</taxon>
        <taxon>Metazoa</taxon>
        <taxon>Spiralia</taxon>
        <taxon>Lophotrochozoa</taxon>
        <taxon>Mollusca</taxon>
        <taxon>Gastropoda</taxon>
        <taxon>Heterobranchia</taxon>
        <taxon>Euthyneura</taxon>
        <taxon>Panpulmonata</taxon>
        <taxon>Sacoglossa</taxon>
        <taxon>Placobranchoidea</taxon>
        <taxon>Plakobranchidae</taxon>
        <taxon>Elysia</taxon>
    </lineage>
</organism>
<evidence type="ECO:0000313" key="2">
    <source>
        <dbReference type="Proteomes" id="UP000762676"/>
    </source>
</evidence>
<reference evidence="1 2" key="1">
    <citation type="journal article" date="2021" name="Elife">
        <title>Chloroplast acquisition without the gene transfer in kleptoplastic sea slugs, Plakobranchus ocellatus.</title>
        <authorList>
            <person name="Maeda T."/>
            <person name="Takahashi S."/>
            <person name="Yoshida T."/>
            <person name="Shimamura S."/>
            <person name="Takaki Y."/>
            <person name="Nagai Y."/>
            <person name="Toyoda A."/>
            <person name="Suzuki Y."/>
            <person name="Arimoto A."/>
            <person name="Ishii H."/>
            <person name="Satoh N."/>
            <person name="Nishiyama T."/>
            <person name="Hasebe M."/>
            <person name="Maruyama T."/>
            <person name="Minagawa J."/>
            <person name="Obokata J."/>
            <person name="Shigenobu S."/>
        </authorList>
    </citation>
    <scope>NUCLEOTIDE SEQUENCE [LARGE SCALE GENOMIC DNA]</scope>
</reference>